<evidence type="ECO:0000313" key="2">
    <source>
        <dbReference type="EMBL" id="KAJ5179768.1"/>
    </source>
</evidence>
<protein>
    <submittedName>
        <fullName evidence="2">Uncharacterized protein</fullName>
    </submittedName>
</protein>
<feature type="region of interest" description="Disordered" evidence="1">
    <location>
        <begin position="1"/>
        <end position="32"/>
    </location>
</feature>
<dbReference type="Proteomes" id="UP001146351">
    <property type="component" value="Unassembled WGS sequence"/>
</dbReference>
<dbReference type="OrthoDB" id="4646997at2759"/>
<reference evidence="2" key="2">
    <citation type="journal article" date="2023" name="IMA Fungus">
        <title>Comparative genomic study of the Penicillium genus elucidates a diverse pangenome and 15 lateral gene transfer events.</title>
        <authorList>
            <person name="Petersen C."/>
            <person name="Sorensen T."/>
            <person name="Nielsen M.R."/>
            <person name="Sondergaard T.E."/>
            <person name="Sorensen J.L."/>
            <person name="Fitzpatrick D.A."/>
            <person name="Frisvad J.C."/>
            <person name="Nielsen K.L."/>
        </authorList>
    </citation>
    <scope>NUCLEOTIDE SEQUENCE</scope>
    <source>
        <strain evidence="2">IBT 21917</strain>
    </source>
</reference>
<accession>A0A9W9LVR7</accession>
<organism evidence="2 3">
    <name type="scientific">Penicillium capsulatum</name>
    <dbReference type="NCBI Taxonomy" id="69766"/>
    <lineage>
        <taxon>Eukaryota</taxon>
        <taxon>Fungi</taxon>
        <taxon>Dikarya</taxon>
        <taxon>Ascomycota</taxon>
        <taxon>Pezizomycotina</taxon>
        <taxon>Eurotiomycetes</taxon>
        <taxon>Eurotiomycetidae</taxon>
        <taxon>Eurotiales</taxon>
        <taxon>Aspergillaceae</taxon>
        <taxon>Penicillium</taxon>
    </lineage>
</organism>
<comment type="caution">
    <text evidence="2">The sequence shown here is derived from an EMBL/GenBank/DDBJ whole genome shotgun (WGS) entry which is preliminary data.</text>
</comment>
<evidence type="ECO:0000313" key="3">
    <source>
        <dbReference type="Proteomes" id="UP001146351"/>
    </source>
</evidence>
<evidence type="ECO:0000256" key="1">
    <source>
        <dbReference type="SAM" id="MobiDB-lite"/>
    </source>
</evidence>
<keyword evidence="3" id="KW-1185">Reference proteome</keyword>
<feature type="compositionally biased region" description="Basic and acidic residues" evidence="1">
    <location>
        <begin position="7"/>
        <end position="16"/>
    </location>
</feature>
<name>A0A9W9LVR7_9EURO</name>
<dbReference type="AlphaFoldDB" id="A0A9W9LVR7"/>
<gene>
    <name evidence="2" type="ORF">N7492_002978</name>
</gene>
<dbReference type="EMBL" id="JAPQKO010000002">
    <property type="protein sequence ID" value="KAJ5179768.1"/>
    <property type="molecule type" value="Genomic_DNA"/>
</dbReference>
<reference evidence="2" key="1">
    <citation type="submission" date="2022-11" db="EMBL/GenBank/DDBJ databases">
        <authorList>
            <person name="Petersen C."/>
        </authorList>
    </citation>
    <scope>NUCLEOTIDE SEQUENCE</scope>
    <source>
        <strain evidence="2">IBT 21917</strain>
    </source>
</reference>
<proteinExistence type="predicted"/>
<sequence length="207" mass="23508">MAMFRGGQDHHRRDMLDDPEDENEGDTNTRAKHLRRHIFQDDSYIDSGMLQVGSSIPLLEGSQGTSSVGYIDRETHFLLGSPEDETLRLASCVIRHILYFAQPQELETSPIVVEFRDAKARLAALTPILRRKIIATDDGGLSLREETNGAFQVIKNRVAILEAKRQFQCLEDGRPIMSDRCFAQMTCEALVARLADPFEELEHNRYC</sequence>